<dbReference type="PANTHER" id="PTHR24379:SF121">
    <property type="entry name" value="C2H2-TYPE DOMAIN-CONTAINING PROTEIN"/>
    <property type="match status" value="1"/>
</dbReference>
<reference evidence="9" key="2">
    <citation type="journal article" date="2016" name="Sci. Rep.">
        <title>Dictyocaulus viviparus genome, variome and transcriptome elucidate lungworm biology and support future intervention.</title>
        <authorList>
            <person name="McNulty S.N."/>
            <person name="Strube C."/>
            <person name="Rosa B.A."/>
            <person name="Martin J.C."/>
            <person name="Tyagi R."/>
            <person name="Choi Y.J."/>
            <person name="Wang Q."/>
            <person name="Hallsworth Pepin K."/>
            <person name="Zhang X."/>
            <person name="Ozersky P."/>
            <person name="Wilson R.K."/>
            <person name="Sternberg P.W."/>
            <person name="Gasser R.B."/>
            <person name="Mitreva M."/>
        </authorList>
    </citation>
    <scope>NUCLEOTIDE SEQUENCE [LARGE SCALE GENOMIC DNA]</scope>
    <source>
        <strain evidence="9">HannoverDv2000</strain>
    </source>
</reference>
<dbReference type="STRING" id="29172.A0A0D8XW61"/>
<keyword evidence="3 5" id="KW-0863">Zinc-finger</keyword>
<feature type="region of interest" description="Disordered" evidence="6">
    <location>
        <begin position="44"/>
        <end position="70"/>
    </location>
</feature>
<dbReference type="SUPFAM" id="SSF57667">
    <property type="entry name" value="beta-beta-alpha zinc fingers"/>
    <property type="match status" value="1"/>
</dbReference>
<dbReference type="PROSITE" id="PS00028">
    <property type="entry name" value="ZINC_FINGER_C2H2_1"/>
    <property type="match status" value="1"/>
</dbReference>
<keyword evidence="4" id="KW-0862">Zinc</keyword>
<dbReference type="PROSITE" id="PS50157">
    <property type="entry name" value="ZINC_FINGER_C2H2_2"/>
    <property type="match status" value="2"/>
</dbReference>
<dbReference type="Gene3D" id="3.30.160.60">
    <property type="entry name" value="Classic Zinc Finger"/>
    <property type="match status" value="2"/>
</dbReference>
<reference evidence="8 9" key="1">
    <citation type="submission" date="2013-11" db="EMBL/GenBank/DDBJ databases">
        <title>Draft genome of the bovine lungworm Dictyocaulus viviparus.</title>
        <authorList>
            <person name="Mitreva M."/>
        </authorList>
    </citation>
    <scope>NUCLEOTIDE SEQUENCE [LARGE SCALE GENOMIC DNA]</scope>
    <source>
        <strain evidence="8 9">HannoverDv2000</strain>
    </source>
</reference>
<dbReference type="OrthoDB" id="6077919at2759"/>
<evidence type="ECO:0000256" key="6">
    <source>
        <dbReference type="SAM" id="MobiDB-lite"/>
    </source>
</evidence>
<evidence type="ECO:0000313" key="9">
    <source>
        <dbReference type="Proteomes" id="UP000053766"/>
    </source>
</evidence>
<evidence type="ECO:0000256" key="3">
    <source>
        <dbReference type="ARBA" id="ARBA00022771"/>
    </source>
</evidence>
<name>A0A0D8XW61_DICVI</name>
<dbReference type="EMBL" id="KN716284">
    <property type="protein sequence ID" value="KJH48019.1"/>
    <property type="molecule type" value="Genomic_DNA"/>
</dbReference>
<feature type="region of interest" description="Disordered" evidence="6">
    <location>
        <begin position="360"/>
        <end position="379"/>
    </location>
</feature>
<feature type="compositionally biased region" description="Polar residues" evidence="6">
    <location>
        <begin position="44"/>
        <end position="58"/>
    </location>
</feature>
<dbReference type="AlphaFoldDB" id="A0A0D8XW61"/>
<evidence type="ECO:0000259" key="7">
    <source>
        <dbReference type="PROSITE" id="PS50157"/>
    </source>
</evidence>
<evidence type="ECO:0000256" key="2">
    <source>
        <dbReference type="ARBA" id="ARBA00022737"/>
    </source>
</evidence>
<dbReference type="InterPro" id="IPR013087">
    <property type="entry name" value="Znf_C2H2_type"/>
</dbReference>
<keyword evidence="1" id="KW-0479">Metal-binding</keyword>
<accession>A0A0D8XW61</accession>
<organism evidence="8 9">
    <name type="scientific">Dictyocaulus viviparus</name>
    <name type="common">Bovine lungworm</name>
    <dbReference type="NCBI Taxonomy" id="29172"/>
    <lineage>
        <taxon>Eukaryota</taxon>
        <taxon>Metazoa</taxon>
        <taxon>Ecdysozoa</taxon>
        <taxon>Nematoda</taxon>
        <taxon>Chromadorea</taxon>
        <taxon>Rhabditida</taxon>
        <taxon>Rhabditina</taxon>
        <taxon>Rhabditomorpha</taxon>
        <taxon>Strongyloidea</taxon>
        <taxon>Metastrongylidae</taxon>
        <taxon>Dictyocaulus</taxon>
    </lineage>
</organism>
<keyword evidence="2" id="KW-0677">Repeat</keyword>
<dbReference type="InterPro" id="IPR036236">
    <property type="entry name" value="Znf_C2H2_sf"/>
</dbReference>
<dbReference type="Proteomes" id="UP000053766">
    <property type="component" value="Unassembled WGS sequence"/>
</dbReference>
<feature type="domain" description="C2H2-type" evidence="7">
    <location>
        <begin position="122"/>
        <end position="149"/>
    </location>
</feature>
<dbReference type="SMART" id="SM00355">
    <property type="entry name" value="ZnF_C2H2"/>
    <property type="match status" value="4"/>
</dbReference>
<sequence>MVEISSLCTNPSPTFDLATFLAGALRFKNDGHIVNKLAFPSTRNIPDLNTRSTSSSLNEGRKRRRGEVANPANTLDGLVARIANNALEPFEKRYLSEQEAIEGPDDELEAKRMENDPDVSTRTCSTCGYVGKWISEMIRHKRVHTNERPFKCRYCSRTSKWKADLIRHVAKTHGIRVVSKYSRSKTFHHSLTKLLNKDDGEKPKVFTCEQSRELQQRQQLHPLNIDTHNTEVNRPEPLLHGKAPLSYRCSHCCYEDTGHSVLVDHLRDVHKKYPYECRCRAVFSSIGSALSHATTSQDCSSNDLILNIIPTYGHINNMLITSPNESLSRSRSRNNCSPDSGVYVDVDDLELGRVSRTLRNISTNDSDNENASTGSLKSSLLNTPTSTAKALLSPLDASAALLAVQLPLSSDYYTTMAFLMNPSLFTPIIGSNVTHQCSYCAARFQNIAELILHVRFHLSANLNLEILNPHLCVPSNLSEQRDELVDVEK</sequence>
<evidence type="ECO:0000313" key="8">
    <source>
        <dbReference type="EMBL" id="KJH48019.1"/>
    </source>
</evidence>
<keyword evidence="9" id="KW-1185">Reference proteome</keyword>
<dbReference type="GO" id="GO:0008270">
    <property type="term" value="F:zinc ion binding"/>
    <property type="evidence" value="ECO:0007669"/>
    <property type="project" value="UniProtKB-KW"/>
</dbReference>
<evidence type="ECO:0000256" key="4">
    <source>
        <dbReference type="ARBA" id="ARBA00022833"/>
    </source>
</evidence>
<dbReference type="PANTHER" id="PTHR24379">
    <property type="entry name" value="KRAB AND ZINC FINGER DOMAIN-CONTAINING"/>
    <property type="match status" value="1"/>
</dbReference>
<proteinExistence type="predicted"/>
<protein>
    <submittedName>
        <fullName evidence="8">Zinc finger, C2H2 type</fullName>
    </submittedName>
</protein>
<feature type="domain" description="C2H2-type" evidence="7">
    <location>
        <begin position="435"/>
        <end position="462"/>
    </location>
</feature>
<gene>
    <name evidence="8" type="ORF">DICVIV_05911</name>
</gene>
<evidence type="ECO:0000256" key="5">
    <source>
        <dbReference type="PROSITE-ProRule" id="PRU00042"/>
    </source>
</evidence>
<evidence type="ECO:0000256" key="1">
    <source>
        <dbReference type="ARBA" id="ARBA00022723"/>
    </source>
</evidence>